<dbReference type="PANTHER" id="PTHR37461">
    <property type="entry name" value="ANTI-SIGMA-K FACTOR RSKA"/>
    <property type="match status" value="1"/>
</dbReference>
<comment type="caution">
    <text evidence="11">The sequence shown here is derived from an EMBL/GenBank/DDBJ whole genome shotgun (WGS) entry which is preliminary data.</text>
</comment>
<evidence type="ECO:0000313" key="11">
    <source>
        <dbReference type="EMBL" id="PZO22518.1"/>
    </source>
</evidence>
<organism evidence="11 12">
    <name type="scientific">Leptolyngbya foveolarum</name>
    <dbReference type="NCBI Taxonomy" id="47253"/>
    <lineage>
        <taxon>Bacteria</taxon>
        <taxon>Bacillati</taxon>
        <taxon>Cyanobacteriota</taxon>
        <taxon>Cyanophyceae</taxon>
        <taxon>Leptolyngbyales</taxon>
        <taxon>Leptolyngbyaceae</taxon>
        <taxon>Leptolyngbya group</taxon>
        <taxon>Leptolyngbya</taxon>
    </lineage>
</organism>
<dbReference type="InterPro" id="IPR041916">
    <property type="entry name" value="Anti_sigma_zinc_sf"/>
</dbReference>
<protein>
    <recommendedName>
        <fullName evidence="8">Regulator of SigK</fullName>
    </recommendedName>
    <alternativeName>
        <fullName evidence="7">Sigma-K anti-sigma factor RskA</fullName>
    </alternativeName>
</protein>
<evidence type="ECO:0000256" key="2">
    <source>
        <dbReference type="ARBA" id="ARBA00004236"/>
    </source>
</evidence>
<dbReference type="Proteomes" id="UP000249354">
    <property type="component" value="Unassembled WGS sequence"/>
</dbReference>
<evidence type="ECO:0000256" key="5">
    <source>
        <dbReference type="ARBA" id="ARBA00022989"/>
    </source>
</evidence>
<sequence>MSRSIPSDKRSSLVAGFVLNTLDELEAKEFGQLVASDPTLLEDVAQLQQSLETSYGIEEVAPPPMLRDRLLTSFSNQPPELAASSDLPRSQTQPKRLRSRLTAAVATLAIALTLSNYLWWQSSRQQMAQAPDSAVSDRQTQTYKLDATEAGEGGTVLVEIDPATLTGTLIASDLPPISADQVYVLWTVLAPNAPYTTDSQSAILTTTFTVDSQGEGQKTLSLPSAFEQPSSVAALGITIESANAPQAHQGVPVLMNLLQS</sequence>
<dbReference type="InterPro" id="IPR018764">
    <property type="entry name" value="RskA_C"/>
</dbReference>
<evidence type="ECO:0000259" key="10">
    <source>
        <dbReference type="Pfam" id="PF10099"/>
    </source>
</evidence>
<evidence type="ECO:0000256" key="4">
    <source>
        <dbReference type="ARBA" id="ARBA00022692"/>
    </source>
</evidence>
<keyword evidence="6 9" id="KW-0472">Membrane</keyword>
<evidence type="ECO:0000256" key="6">
    <source>
        <dbReference type="ARBA" id="ARBA00023136"/>
    </source>
</evidence>
<keyword evidence="5 9" id="KW-1133">Transmembrane helix</keyword>
<evidence type="ECO:0000256" key="3">
    <source>
        <dbReference type="ARBA" id="ARBA00022475"/>
    </source>
</evidence>
<reference evidence="11 12" key="2">
    <citation type="submission" date="2018-06" db="EMBL/GenBank/DDBJ databases">
        <title>Metagenomic assembly of (sub)arctic Cyanobacteria and their associated microbiome from non-axenic cultures.</title>
        <authorList>
            <person name="Baurain D."/>
        </authorList>
    </citation>
    <scope>NUCLEOTIDE SEQUENCE [LARGE SCALE GENOMIC DNA]</scope>
    <source>
        <strain evidence="11">ULC129bin1</strain>
    </source>
</reference>
<evidence type="ECO:0000256" key="7">
    <source>
        <dbReference type="ARBA" id="ARBA00029829"/>
    </source>
</evidence>
<dbReference type="GO" id="GO:0005886">
    <property type="term" value="C:plasma membrane"/>
    <property type="evidence" value="ECO:0007669"/>
    <property type="project" value="UniProtKB-SubCell"/>
</dbReference>
<gene>
    <name evidence="11" type="ORF">DCF25_02640</name>
</gene>
<evidence type="ECO:0000256" key="9">
    <source>
        <dbReference type="SAM" id="Phobius"/>
    </source>
</evidence>
<evidence type="ECO:0000256" key="1">
    <source>
        <dbReference type="ARBA" id="ARBA00004167"/>
    </source>
</evidence>
<dbReference type="InterPro" id="IPR051474">
    <property type="entry name" value="Anti-sigma-K/W_factor"/>
</dbReference>
<dbReference type="EMBL" id="QBMC01000009">
    <property type="protein sequence ID" value="PZO22518.1"/>
    <property type="molecule type" value="Genomic_DNA"/>
</dbReference>
<keyword evidence="3" id="KW-1003">Cell membrane</keyword>
<evidence type="ECO:0000313" key="12">
    <source>
        <dbReference type="Proteomes" id="UP000249354"/>
    </source>
</evidence>
<reference evidence="12" key="1">
    <citation type="submission" date="2018-04" db="EMBL/GenBank/DDBJ databases">
        <authorList>
            <person name="Cornet L."/>
        </authorList>
    </citation>
    <scope>NUCLEOTIDE SEQUENCE [LARGE SCALE GENOMIC DNA]</scope>
</reference>
<feature type="transmembrane region" description="Helical" evidence="9">
    <location>
        <begin position="101"/>
        <end position="120"/>
    </location>
</feature>
<dbReference type="Gene3D" id="1.10.10.1320">
    <property type="entry name" value="Anti-sigma factor, zinc-finger domain"/>
    <property type="match status" value="1"/>
</dbReference>
<comment type="subcellular location">
    <subcellularLocation>
        <location evidence="2">Cell membrane</location>
    </subcellularLocation>
    <subcellularLocation>
        <location evidence="1">Membrane</location>
        <topology evidence="1">Single-pass membrane protein</topology>
    </subcellularLocation>
</comment>
<keyword evidence="4 9" id="KW-0812">Transmembrane</keyword>
<proteinExistence type="predicted"/>
<name>A0A2W4WT19_9CYAN</name>
<dbReference type="Pfam" id="PF10099">
    <property type="entry name" value="RskA_C"/>
    <property type="match status" value="1"/>
</dbReference>
<dbReference type="PANTHER" id="PTHR37461:SF1">
    <property type="entry name" value="ANTI-SIGMA-K FACTOR RSKA"/>
    <property type="match status" value="1"/>
</dbReference>
<evidence type="ECO:0000256" key="8">
    <source>
        <dbReference type="ARBA" id="ARBA00030803"/>
    </source>
</evidence>
<dbReference type="GO" id="GO:0016989">
    <property type="term" value="F:sigma factor antagonist activity"/>
    <property type="evidence" value="ECO:0007669"/>
    <property type="project" value="TreeGrafter"/>
</dbReference>
<feature type="domain" description="Anti-sigma K factor RskA C-terminal" evidence="10">
    <location>
        <begin position="103"/>
        <end position="242"/>
    </location>
</feature>
<dbReference type="AlphaFoldDB" id="A0A2W4WT19"/>
<accession>A0A2W4WT19</accession>
<dbReference type="GO" id="GO:0006417">
    <property type="term" value="P:regulation of translation"/>
    <property type="evidence" value="ECO:0007669"/>
    <property type="project" value="TreeGrafter"/>
</dbReference>